<dbReference type="Pfam" id="PF01970">
    <property type="entry name" value="TctA"/>
    <property type="match status" value="1"/>
</dbReference>
<dbReference type="AlphaFoldDB" id="A0A1G8RCQ8"/>
<dbReference type="InterPro" id="IPR002823">
    <property type="entry name" value="DUF112_TM"/>
</dbReference>
<evidence type="ECO:0000259" key="2">
    <source>
        <dbReference type="Pfam" id="PF01970"/>
    </source>
</evidence>
<feature type="transmembrane region" description="Helical" evidence="1">
    <location>
        <begin position="166"/>
        <end position="187"/>
    </location>
</feature>
<accession>A0A1G8RCQ8</accession>
<protein>
    <submittedName>
        <fullName evidence="3">Putative tricarboxylic transport membrane protein</fullName>
    </submittedName>
</protein>
<keyword evidence="4" id="KW-1185">Reference proteome</keyword>
<dbReference type="Proteomes" id="UP000198853">
    <property type="component" value="Unassembled WGS sequence"/>
</dbReference>
<proteinExistence type="predicted"/>
<feature type="transmembrane region" description="Helical" evidence="1">
    <location>
        <begin position="386"/>
        <end position="402"/>
    </location>
</feature>
<evidence type="ECO:0000313" key="4">
    <source>
        <dbReference type="Proteomes" id="UP000198853"/>
    </source>
</evidence>
<feature type="transmembrane region" description="Helical" evidence="1">
    <location>
        <begin position="199"/>
        <end position="217"/>
    </location>
</feature>
<feature type="transmembrane region" description="Helical" evidence="1">
    <location>
        <begin position="140"/>
        <end position="160"/>
    </location>
</feature>
<reference evidence="3 4" key="1">
    <citation type="submission" date="2016-10" db="EMBL/GenBank/DDBJ databases">
        <authorList>
            <person name="de Groot N.N."/>
        </authorList>
    </citation>
    <scope>NUCLEOTIDE SEQUENCE [LARGE SCALE GENOMIC DNA]</scope>
    <source>
        <strain evidence="3 4">DSM 21771</strain>
    </source>
</reference>
<dbReference type="PANTHER" id="PTHR35342:SF5">
    <property type="entry name" value="TRICARBOXYLIC TRANSPORT PROTEIN"/>
    <property type="match status" value="1"/>
</dbReference>
<feature type="transmembrane region" description="Helical" evidence="1">
    <location>
        <begin position="17"/>
        <end position="46"/>
    </location>
</feature>
<feature type="domain" description="DUF112" evidence="2">
    <location>
        <begin position="17"/>
        <end position="435"/>
    </location>
</feature>
<feature type="transmembrane region" description="Helical" evidence="1">
    <location>
        <begin position="255"/>
        <end position="277"/>
    </location>
</feature>
<feature type="transmembrane region" description="Helical" evidence="1">
    <location>
        <begin position="355"/>
        <end position="374"/>
    </location>
</feature>
<dbReference type="PANTHER" id="PTHR35342">
    <property type="entry name" value="TRICARBOXYLIC TRANSPORT PROTEIN"/>
    <property type="match status" value="1"/>
</dbReference>
<sequence length="495" mass="52636">MVEIFEALGEVLTLHSLLFLLVGCVVGILFGVIPGLTATMGLALILPFTFALEPTHGLILLMGMYVGGISGGLVAATLLGIPGTPSSIATTFDAYPMSKNGEPVRAMGIGIGASVIGGTVGFIFLIFLSPIIAQFAVQLTPADFASLILLSLSLIAVLSADNMIKGITAGVLGVGVSLVGFAPIDGTARLTFGSIQMQAGVEILPLIMGLFAVAIIHSEVQNDQVIEDINLKVKGMAVSLKEVVKNKFNLLRSTLIGVGLGILPGMGSGASNLIAYAQTKQYSRSPEKFGKGVPEGIYSAESSNNSALGGALIPMLTLGIPGDAVTALLLGGLIIHGIQPGPLLMAENPEIVNVVYWGFFFSILLVFVLQLLGLRIFPRVLLMPKQYLFSFLLVMTVVGTFAMNHRMFDVWVMIVFGIIGYILMKAKYPLAPLVLGFVLGPLFEDYFRRALMDMETPVGFLTSPLSAIFLILTVSVLLITFIQEIKKTQTKRKKN</sequence>
<keyword evidence="1" id="KW-0472">Membrane</keyword>
<evidence type="ECO:0000313" key="3">
    <source>
        <dbReference type="EMBL" id="SDJ14777.1"/>
    </source>
</evidence>
<dbReference type="EMBL" id="FNEN01000017">
    <property type="protein sequence ID" value="SDJ14777.1"/>
    <property type="molecule type" value="Genomic_DNA"/>
</dbReference>
<keyword evidence="1" id="KW-1133">Transmembrane helix</keyword>
<name>A0A1G8RCQ8_9BACI</name>
<organism evidence="3 4">
    <name type="scientific">Natribacillus halophilus</name>
    <dbReference type="NCBI Taxonomy" id="549003"/>
    <lineage>
        <taxon>Bacteria</taxon>
        <taxon>Bacillati</taxon>
        <taxon>Bacillota</taxon>
        <taxon>Bacilli</taxon>
        <taxon>Bacillales</taxon>
        <taxon>Bacillaceae</taxon>
        <taxon>Natribacillus</taxon>
    </lineage>
</organism>
<keyword evidence="1" id="KW-0812">Transmembrane</keyword>
<evidence type="ECO:0000256" key="1">
    <source>
        <dbReference type="SAM" id="Phobius"/>
    </source>
</evidence>
<dbReference type="OrthoDB" id="9781349at2"/>
<feature type="transmembrane region" description="Helical" evidence="1">
    <location>
        <begin position="312"/>
        <end position="335"/>
    </location>
</feature>
<feature type="transmembrane region" description="Helical" evidence="1">
    <location>
        <begin position="106"/>
        <end position="128"/>
    </location>
</feature>
<feature type="transmembrane region" description="Helical" evidence="1">
    <location>
        <begin position="467"/>
        <end position="485"/>
    </location>
</feature>
<gene>
    <name evidence="3" type="ORF">SAMN04488123_11711</name>
</gene>
<feature type="transmembrane region" description="Helical" evidence="1">
    <location>
        <begin position="58"/>
        <end position="81"/>
    </location>
</feature>